<name>A0A0A3AIW6_9PAST</name>
<evidence type="ECO:0000256" key="10">
    <source>
        <dbReference type="RuleBase" id="RU003719"/>
    </source>
</evidence>
<dbReference type="InterPro" id="IPR006139">
    <property type="entry name" value="D-isomer_2_OHA_DH_cat_dom"/>
</dbReference>
<dbReference type="Pfam" id="PF02826">
    <property type="entry name" value="2-Hacid_dh_C"/>
    <property type="match status" value="1"/>
</dbReference>
<comment type="catalytic activity">
    <reaction evidence="3">
        <text>(R)-glycerate + NAD(+) = 3-hydroxypyruvate + NADH + H(+)</text>
        <dbReference type="Rhea" id="RHEA:17905"/>
        <dbReference type="ChEBI" id="CHEBI:15378"/>
        <dbReference type="ChEBI" id="CHEBI:16659"/>
        <dbReference type="ChEBI" id="CHEBI:17180"/>
        <dbReference type="ChEBI" id="CHEBI:57540"/>
        <dbReference type="ChEBI" id="CHEBI:57945"/>
        <dbReference type="EC" id="1.1.1.81"/>
    </reaction>
</comment>
<dbReference type="FunFam" id="3.40.50.720:FF:000026">
    <property type="entry name" value="Glyoxylate/hydroxypyruvate reductase B"/>
    <property type="match status" value="1"/>
</dbReference>
<dbReference type="GO" id="GO:0008465">
    <property type="term" value="F:hydroxypyruvate reductase (NADH) activity"/>
    <property type="evidence" value="ECO:0007669"/>
    <property type="project" value="RHEA"/>
</dbReference>
<dbReference type="PROSITE" id="PS00671">
    <property type="entry name" value="D_2_HYDROXYACID_DH_3"/>
    <property type="match status" value="1"/>
</dbReference>
<dbReference type="Proteomes" id="UP000030380">
    <property type="component" value="Unassembled WGS sequence"/>
</dbReference>
<keyword evidence="13" id="KW-0670">Pyruvate</keyword>
<dbReference type="SUPFAM" id="SSF51735">
    <property type="entry name" value="NAD(P)-binding Rossmann-fold domains"/>
    <property type="match status" value="1"/>
</dbReference>
<dbReference type="EMBL" id="JSUM01000032">
    <property type="protein sequence ID" value="KGQ69343.1"/>
    <property type="molecule type" value="Genomic_DNA"/>
</dbReference>
<dbReference type="InterPro" id="IPR006140">
    <property type="entry name" value="D-isomer_DH_NAD-bd"/>
</dbReference>
<dbReference type="PANTHER" id="PTHR10996">
    <property type="entry name" value="2-HYDROXYACID DEHYDROGENASE-RELATED"/>
    <property type="match status" value="1"/>
</dbReference>
<evidence type="ECO:0000256" key="7">
    <source>
        <dbReference type="ARBA" id="ARBA00066661"/>
    </source>
</evidence>
<evidence type="ECO:0000256" key="3">
    <source>
        <dbReference type="ARBA" id="ARBA00051801"/>
    </source>
</evidence>
<evidence type="ECO:0000256" key="5">
    <source>
        <dbReference type="ARBA" id="ARBA00052769"/>
    </source>
</evidence>
<dbReference type="EC" id="1.1.1.81" evidence="8"/>
<reference evidence="13 14" key="1">
    <citation type="submission" date="2014-11" db="EMBL/GenBank/DDBJ databases">
        <title>Draft genome sequence of Chelonobacter oris 1662T, associated with respiratory disease in Hermann's Tortoises.</title>
        <authorList>
            <person name="Kudirkiene E."/>
            <person name="Hansen M.J."/>
            <person name="Bojesen A.M."/>
        </authorList>
    </citation>
    <scope>NUCLEOTIDE SEQUENCE [LARGE SCALE GENOMIC DNA]</scope>
    <source>
        <strain evidence="13 14">1662</strain>
    </source>
</reference>
<dbReference type="GO" id="GO:0051287">
    <property type="term" value="F:NAD binding"/>
    <property type="evidence" value="ECO:0007669"/>
    <property type="project" value="InterPro"/>
</dbReference>
<organism evidence="13 14">
    <name type="scientific">Chelonobacter oris</name>
    <dbReference type="NCBI Taxonomy" id="505317"/>
    <lineage>
        <taxon>Bacteria</taxon>
        <taxon>Pseudomonadati</taxon>
        <taxon>Pseudomonadota</taxon>
        <taxon>Gammaproteobacteria</taxon>
        <taxon>Pasteurellales</taxon>
        <taxon>Pasteurellaceae</taxon>
        <taxon>Chelonobacter</taxon>
    </lineage>
</organism>
<evidence type="ECO:0000259" key="12">
    <source>
        <dbReference type="Pfam" id="PF02826"/>
    </source>
</evidence>
<evidence type="ECO:0000256" key="9">
    <source>
        <dbReference type="ARBA" id="ARBA00073362"/>
    </source>
</evidence>
<dbReference type="STRING" id="505317.OA57_12055"/>
<protein>
    <recommendedName>
        <fullName evidence="9">Glyoxylate/hydroxypyruvate reductase B</fullName>
        <ecNumber evidence="7">1.1.1.79</ecNumber>
        <ecNumber evidence="8">1.1.1.81</ecNumber>
    </recommendedName>
</protein>
<dbReference type="Pfam" id="PF00389">
    <property type="entry name" value="2-Hacid_dh"/>
    <property type="match status" value="1"/>
</dbReference>
<dbReference type="GO" id="GO:0030267">
    <property type="term" value="F:glyoxylate reductase (NADPH) activity"/>
    <property type="evidence" value="ECO:0007669"/>
    <property type="project" value="UniProtKB-EC"/>
</dbReference>
<dbReference type="SUPFAM" id="SSF52283">
    <property type="entry name" value="Formate/glycerate dehydrogenase catalytic domain-like"/>
    <property type="match status" value="1"/>
</dbReference>
<comment type="similarity">
    <text evidence="6">Belongs to the D-isomer specific 2-hydroxyacid dehydrogenase family. GhrB subfamily.</text>
</comment>
<dbReference type="GO" id="GO:0005829">
    <property type="term" value="C:cytosol"/>
    <property type="evidence" value="ECO:0007669"/>
    <property type="project" value="TreeGrafter"/>
</dbReference>
<keyword evidence="1 10" id="KW-0560">Oxidoreductase</keyword>
<feature type="domain" description="D-isomer specific 2-hydroxyacid dehydrogenase catalytic" evidence="11">
    <location>
        <begin position="5"/>
        <end position="315"/>
    </location>
</feature>
<comment type="catalytic activity">
    <reaction evidence="5">
        <text>glycolate + NADP(+) = glyoxylate + NADPH + H(+)</text>
        <dbReference type="Rhea" id="RHEA:10992"/>
        <dbReference type="ChEBI" id="CHEBI:15378"/>
        <dbReference type="ChEBI" id="CHEBI:29805"/>
        <dbReference type="ChEBI" id="CHEBI:36655"/>
        <dbReference type="ChEBI" id="CHEBI:57783"/>
        <dbReference type="ChEBI" id="CHEBI:58349"/>
        <dbReference type="EC" id="1.1.1.79"/>
    </reaction>
</comment>
<gene>
    <name evidence="13" type="ORF">OA57_12055</name>
</gene>
<sequence>MKKTVVLYKKIPETQQARLAEQFNLIYFDDITANNRQDFITTLAKADGLIGASIPIRADLLQFAPKLKAISTISVGYDQFDVADLTRRGIRLMNTPDVLTDTTADAIFMLVLTTARRAVELSLQVREGKWQNSIEPTYYGSDVHHKTIGILGMGRIGSAVAKRAFCGFDMKILYTGNRANEKIEQQYHAERCSLDELLQRADFVCITLPLSPSTEKLITKEKLALMKPSAILINGARGKIVDQSALIDALQNHVIKAAGLDVFEVEPLPTDSALMTLPNVVLLPHIGSATVETRYEMARCAVDNIIAALKTEKPDANWVNPQAG</sequence>
<dbReference type="GO" id="GO:0120509">
    <property type="term" value="F:hydroxypyruvate reductase (NADPH) activity"/>
    <property type="evidence" value="ECO:0007669"/>
    <property type="project" value="RHEA"/>
</dbReference>
<evidence type="ECO:0000256" key="1">
    <source>
        <dbReference type="ARBA" id="ARBA00023002"/>
    </source>
</evidence>
<comment type="catalytic activity">
    <reaction evidence="4">
        <text>(R)-glycerate + NADP(+) = 3-hydroxypyruvate + NADPH + H(+)</text>
        <dbReference type="Rhea" id="RHEA:18657"/>
        <dbReference type="ChEBI" id="CHEBI:15378"/>
        <dbReference type="ChEBI" id="CHEBI:16659"/>
        <dbReference type="ChEBI" id="CHEBI:17180"/>
        <dbReference type="ChEBI" id="CHEBI:57783"/>
        <dbReference type="ChEBI" id="CHEBI:58349"/>
        <dbReference type="EC" id="1.1.1.81"/>
    </reaction>
</comment>
<dbReference type="EC" id="1.1.1.79" evidence="7"/>
<dbReference type="Gene3D" id="3.40.50.720">
    <property type="entry name" value="NAD(P)-binding Rossmann-like Domain"/>
    <property type="match status" value="2"/>
</dbReference>
<feature type="domain" description="D-isomer specific 2-hydroxyacid dehydrogenase NAD-binding" evidence="12">
    <location>
        <begin position="108"/>
        <end position="287"/>
    </location>
</feature>
<keyword evidence="14" id="KW-1185">Reference proteome</keyword>
<dbReference type="InterPro" id="IPR050223">
    <property type="entry name" value="D-isomer_2-hydroxyacid_DH"/>
</dbReference>
<dbReference type="RefSeq" id="WP_034618228.1">
    <property type="nucleotide sequence ID" value="NZ_JSUM01000032.1"/>
</dbReference>
<dbReference type="OrthoDB" id="9805416at2"/>
<evidence type="ECO:0000313" key="14">
    <source>
        <dbReference type="Proteomes" id="UP000030380"/>
    </source>
</evidence>
<comment type="caution">
    <text evidence="13">The sequence shown here is derived from an EMBL/GenBank/DDBJ whole genome shotgun (WGS) entry which is preliminary data.</text>
</comment>
<evidence type="ECO:0000256" key="4">
    <source>
        <dbReference type="ARBA" id="ARBA00052239"/>
    </source>
</evidence>
<evidence type="ECO:0000259" key="11">
    <source>
        <dbReference type="Pfam" id="PF00389"/>
    </source>
</evidence>
<dbReference type="CDD" id="cd05301">
    <property type="entry name" value="GDH"/>
    <property type="match status" value="1"/>
</dbReference>
<accession>A0A0A3AIW6</accession>
<proteinExistence type="inferred from homology"/>
<dbReference type="InterPro" id="IPR029753">
    <property type="entry name" value="D-isomer_DH_CS"/>
</dbReference>
<dbReference type="InterPro" id="IPR036291">
    <property type="entry name" value="NAD(P)-bd_dom_sf"/>
</dbReference>
<evidence type="ECO:0000256" key="2">
    <source>
        <dbReference type="ARBA" id="ARBA00023027"/>
    </source>
</evidence>
<dbReference type="AlphaFoldDB" id="A0A0A3AIW6"/>
<evidence type="ECO:0000256" key="8">
    <source>
        <dbReference type="ARBA" id="ARBA00066674"/>
    </source>
</evidence>
<evidence type="ECO:0000256" key="6">
    <source>
        <dbReference type="ARBA" id="ARBA00061278"/>
    </source>
</evidence>
<evidence type="ECO:0000313" key="13">
    <source>
        <dbReference type="EMBL" id="KGQ69343.1"/>
    </source>
</evidence>
<keyword evidence="2" id="KW-0520">NAD</keyword>
<dbReference type="PANTHER" id="PTHR10996:SF283">
    <property type="entry name" value="GLYOXYLATE_HYDROXYPYRUVATE REDUCTASE B"/>
    <property type="match status" value="1"/>
</dbReference>